<accession>A0A974NTK0</accession>
<organism evidence="2 3">
    <name type="scientific">Sphingomonas aliaeris</name>
    <dbReference type="NCBI Taxonomy" id="2759526"/>
    <lineage>
        <taxon>Bacteria</taxon>
        <taxon>Pseudomonadati</taxon>
        <taxon>Pseudomonadota</taxon>
        <taxon>Alphaproteobacteria</taxon>
        <taxon>Sphingomonadales</taxon>
        <taxon>Sphingomonadaceae</taxon>
        <taxon>Sphingomonas</taxon>
    </lineage>
</organism>
<feature type="domain" description="HTH luxR-type" evidence="1">
    <location>
        <begin position="113"/>
        <end position="170"/>
    </location>
</feature>
<sequence length="179" mass="18194">MLGADCRLSYANRAARSMLATATALRLRGDRVQEADPDATGSFARMVAATATFGNTNAMCIGTSHGSRLMLTTKPLRGGAGGGVGGGGGGSVLMLAADMDRGERQCASQLKSAFGLTAAEADIARALGTGASPAETAVARGALLSTVQSQIKSIASKLGCRRQSEIAAIVQTMPKFLED</sequence>
<dbReference type="InterPro" id="IPR016032">
    <property type="entry name" value="Sig_transdc_resp-reg_C-effctor"/>
</dbReference>
<gene>
    <name evidence="2" type="ORF">H5J25_15280</name>
</gene>
<keyword evidence="3" id="KW-1185">Reference proteome</keyword>
<dbReference type="Proteomes" id="UP000595894">
    <property type="component" value="Chromosome"/>
</dbReference>
<dbReference type="EMBL" id="CP061035">
    <property type="protein sequence ID" value="QQV76759.1"/>
    <property type="molecule type" value="Genomic_DNA"/>
</dbReference>
<dbReference type="RefSeq" id="WP_202092502.1">
    <property type="nucleotide sequence ID" value="NZ_CP061035.1"/>
</dbReference>
<dbReference type="AlphaFoldDB" id="A0A974NTK0"/>
<name>A0A974NTK0_9SPHN</name>
<dbReference type="GO" id="GO:0003677">
    <property type="term" value="F:DNA binding"/>
    <property type="evidence" value="ECO:0007669"/>
    <property type="project" value="InterPro"/>
</dbReference>
<dbReference type="InterPro" id="IPR036388">
    <property type="entry name" value="WH-like_DNA-bd_sf"/>
</dbReference>
<evidence type="ECO:0000259" key="1">
    <source>
        <dbReference type="SMART" id="SM00421"/>
    </source>
</evidence>
<evidence type="ECO:0000313" key="2">
    <source>
        <dbReference type="EMBL" id="QQV76759.1"/>
    </source>
</evidence>
<dbReference type="GO" id="GO:0006355">
    <property type="term" value="P:regulation of DNA-templated transcription"/>
    <property type="evidence" value="ECO:0007669"/>
    <property type="project" value="InterPro"/>
</dbReference>
<protein>
    <submittedName>
        <fullName evidence="2">Helix-turn-helix transcriptional regulator</fullName>
    </submittedName>
</protein>
<proteinExistence type="predicted"/>
<dbReference type="InterPro" id="IPR000792">
    <property type="entry name" value="Tscrpt_reg_LuxR_C"/>
</dbReference>
<dbReference type="SUPFAM" id="SSF46894">
    <property type="entry name" value="C-terminal effector domain of the bipartite response regulators"/>
    <property type="match status" value="1"/>
</dbReference>
<evidence type="ECO:0000313" key="3">
    <source>
        <dbReference type="Proteomes" id="UP000595894"/>
    </source>
</evidence>
<dbReference type="KEGG" id="sari:H5J25_15280"/>
<reference evidence="3" key="1">
    <citation type="submission" date="2020-09" db="EMBL/GenBank/DDBJ databases">
        <title>Sphingomonas sp., a new species isolated from pork steak.</title>
        <authorList>
            <person name="Heidler von Heilborn D."/>
        </authorList>
    </citation>
    <scope>NUCLEOTIDE SEQUENCE [LARGE SCALE GENOMIC DNA]</scope>
</reference>
<dbReference type="SMART" id="SM00421">
    <property type="entry name" value="HTH_LUXR"/>
    <property type="match status" value="1"/>
</dbReference>
<dbReference type="Gene3D" id="1.10.10.10">
    <property type="entry name" value="Winged helix-like DNA-binding domain superfamily/Winged helix DNA-binding domain"/>
    <property type="match status" value="1"/>
</dbReference>